<keyword evidence="2" id="KW-1185">Reference proteome</keyword>
<organism evidence="1 2">
    <name type="scientific">Polaribacter aquimarinus</name>
    <dbReference type="NCBI Taxonomy" id="2100726"/>
    <lineage>
        <taxon>Bacteria</taxon>
        <taxon>Pseudomonadati</taxon>
        <taxon>Bacteroidota</taxon>
        <taxon>Flavobacteriia</taxon>
        <taxon>Flavobacteriales</taxon>
        <taxon>Flavobacteriaceae</taxon>
    </lineage>
</organism>
<reference evidence="1 2" key="1">
    <citation type="submission" date="2018-05" db="EMBL/GenBank/DDBJ databases">
        <title>Polaribacter aquimarinus sp. nov., isolated from sediment in a sediment of sea.</title>
        <authorList>
            <person name="Lu D."/>
        </authorList>
    </citation>
    <scope>NUCLEOTIDE SEQUENCE [LARGE SCALE GENOMIC DNA]</scope>
    <source>
        <strain evidence="1 2">ZY113</strain>
    </source>
</reference>
<accession>A0A2U2JDP4</accession>
<evidence type="ECO:0000313" key="2">
    <source>
        <dbReference type="Proteomes" id="UP000245670"/>
    </source>
</evidence>
<dbReference type="AlphaFoldDB" id="A0A2U2JDP4"/>
<comment type="caution">
    <text evidence="1">The sequence shown here is derived from an EMBL/GenBank/DDBJ whole genome shotgun (WGS) entry which is preliminary data.</text>
</comment>
<dbReference type="SUPFAM" id="SSF74653">
    <property type="entry name" value="TolA/TonB C-terminal domain"/>
    <property type="match status" value="1"/>
</dbReference>
<dbReference type="EMBL" id="QFFG01000001">
    <property type="protein sequence ID" value="PWG06434.1"/>
    <property type="molecule type" value="Genomic_DNA"/>
</dbReference>
<evidence type="ECO:0000313" key="1">
    <source>
        <dbReference type="EMBL" id="PWG06434.1"/>
    </source>
</evidence>
<proteinExistence type="predicted"/>
<gene>
    <name evidence="1" type="ORF">DIS07_00970</name>
</gene>
<evidence type="ECO:0008006" key="3">
    <source>
        <dbReference type="Google" id="ProtNLM"/>
    </source>
</evidence>
<sequence length="308" mass="34738">MIVGYGQSSFYKVGDTLYYTNNRATYVKTNTLVIVKETNVGNNSNVYNVEKYLLDDSKNEYVLDSKFTSNGLQLLKANGDFVSYHKNGNKASEGKTVNGQKGKGIWTYYYENGKKKSEEKMSTGNYFSDKTQNLIMNFWDVNGVQTVTDGNGFAEFINEEGFTEKGSYKGGLKNGLWTAFEGKVKKYEETYKKGKLSKGTSWNDAGESFSYKEISSPAYYKKRDNGAVRKYVDKNFNSNTAGIAGDIFVTFLVTKEGFVGQVNVIRGLTVDYNTEVKRVLSEMKGWVPAQKRGQPYNSTYSLNLRFTE</sequence>
<dbReference type="SUPFAM" id="SSF82185">
    <property type="entry name" value="Histone H3 K4-specific methyltransferase SET7/9 N-terminal domain"/>
    <property type="match status" value="1"/>
</dbReference>
<dbReference type="Proteomes" id="UP000245670">
    <property type="component" value="Unassembled WGS sequence"/>
</dbReference>
<dbReference type="Gene3D" id="3.30.1150.10">
    <property type="match status" value="1"/>
</dbReference>
<name>A0A2U2JDP4_9FLAO</name>
<protein>
    <recommendedName>
        <fullName evidence="3">TonB C-terminal domain-containing protein</fullName>
    </recommendedName>
</protein>
<dbReference type="Gene3D" id="2.20.110.10">
    <property type="entry name" value="Histone H3 K4-specific methyltransferase SET7/9 N-terminal domain"/>
    <property type="match status" value="1"/>
</dbReference>